<feature type="region of interest" description="Disordered" evidence="1">
    <location>
        <begin position="1"/>
        <end position="25"/>
    </location>
</feature>
<dbReference type="Proteomes" id="UP001157733">
    <property type="component" value="Chromosome"/>
</dbReference>
<evidence type="ECO:0000256" key="1">
    <source>
        <dbReference type="SAM" id="MobiDB-lite"/>
    </source>
</evidence>
<protein>
    <submittedName>
        <fullName evidence="2">Uncharacterized protein</fullName>
    </submittedName>
</protein>
<evidence type="ECO:0000313" key="3">
    <source>
        <dbReference type="Proteomes" id="UP001157733"/>
    </source>
</evidence>
<feature type="compositionally biased region" description="Pro residues" evidence="1">
    <location>
        <begin position="152"/>
        <end position="168"/>
    </location>
</feature>
<feature type="region of interest" description="Disordered" evidence="1">
    <location>
        <begin position="47"/>
        <end position="174"/>
    </location>
</feature>
<reference evidence="2 3" key="1">
    <citation type="submission" date="2022-09" db="EMBL/GenBank/DDBJ databases">
        <authorList>
            <person name="Kop L."/>
        </authorList>
    </citation>
    <scope>NUCLEOTIDE SEQUENCE [LARGE SCALE GENOMIC DNA]</scope>
    <source>
        <strain evidence="2 3">347</strain>
    </source>
</reference>
<accession>A0ABM9HG39</accession>
<name>A0ABM9HG39_9BACT</name>
<sequence length="174" mass="18447">MVRGGETESPAYKNPSSPPLQGVEASPALRAYDHLPLNPRAIRFLRAWPGSSDENPVRKNPPRPPYKGGSSAPSPQPVTQGVPLGKGRVYGKTRANPNSPAARATPGGNGHTKVPLPYRRGYIEDNHPSVPSLERRGRLKAGINVSPSGIGSPPPAPAINALPKPPPTWWGAQM</sequence>
<dbReference type="EMBL" id="OX336137">
    <property type="protein sequence ID" value="CAI2718994.1"/>
    <property type="molecule type" value="Genomic_DNA"/>
</dbReference>
<gene>
    <name evidence="2" type="ORF">NSPWAT_2138</name>
</gene>
<organism evidence="2 3">
    <name type="scientific">Nitrospina watsonii</name>
    <dbReference type="NCBI Taxonomy" id="1323948"/>
    <lineage>
        <taxon>Bacteria</taxon>
        <taxon>Pseudomonadati</taxon>
        <taxon>Nitrospinota/Tectimicrobiota group</taxon>
        <taxon>Nitrospinota</taxon>
        <taxon>Nitrospinia</taxon>
        <taxon>Nitrospinales</taxon>
        <taxon>Nitrospinaceae</taxon>
        <taxon>Nitrospina</taxon>
    </lineage>
</organism>
<proteinExistence type="predicted"/>
<feature type="compositionally biased region" description="Low complexity" evidence="1">
    <location>
        <begin position="142"/>
        <end position="151"/>
    </location>
</feature>
<keyword evidence="3" id="KW-1185">Reference proteome</keyword>
<evidence type="ECO:0000313" key="2">
    <source>
        <dbReference type="EMBL" id="CAI2718994.1"/>
    </source>
</evidence>